<protein>
    <submittedName>
        <fullName evidence="7">Polyprenyl synthetase family protein</fullName>
    </submittedName>
</protein>
<dbReference type="OrthoDB" id="9805316at2"/>
<keyword evidence="4" id="KW-0479">Metal-binding</keyword>
<dbReference type="EMBL" id="VBSP01000035">
    <property type="protein sequence ID" value="TLQ40182.1"/>
    <property type="molecule type" value="Genomic_DNA"/>
</dbReference>
<name>A0A5R9DVS7_9LACT</name>
<evidence type="ECO:0000256" key="1">
    <source>
        <dbReference type="ARBA" id="ARBA00001946"/>
    </source>
</evidence>
<dbReference type="PROSITE" id="PS00444">
    <property type="entry name" value="POLYPRENYL_SYNTHASE_2"/>
    <property type="match status" value="1"/>
</dbReference>
<dbReference type="GO" id="GO:0004659">
    <property type="term" value="F:prenyltransferase activity"/>
    <property type="evidence" value="ECO:0007669"/>
    <property type="project" value="InterPro"/>
</dbReference>
<dbReference type="Gene3D" id="1.10.600.10">
    <property type="entry name" value="Farnesyl Diphosphate Synthase"/>
    <property type="match status" value="1"/>
</dbReference>
<dbReference type="InterPro" id="IPR008949">
    <property type="entry name" value="Isoprenoid_synthase_dom_sf"/>
</dbReference>
<dbReference type="GO" id="GO:0008299">
    <property type="term" value="P:isoprenoid biosynthetic process"/>
    <property type="evidence" value="ECO:0007669"/>
    <property type="project" value="InterPro"/>
</dbReference>
<dbReference type="SFLD" id="SFLDS00005">
    <property type="entry name" value="Isoprenoid_Synthase_Type_I"/>
    <property type="match status" value="1"/>
</dbReference>
<comment type="similarity">
    <text evidence="2 6">Belongs to the FPP/GGPP synthase family.</text>
</comment>
<reference evidence="7 8" key="1">
    <citation type="submission" date="2019-05" db="EMBL/GenBank/DDBJ databases">
        <title>The metagenome of a microbial culture collection derived from dairy environment covers the genomic content of the human microbiome.</title>
        <authorList>
            <person name="Roder T."/>
            <person name="Wuthrich D."/>
            <person name="Sattari Z."/>
            <person name="Von Ah U."/>
            <person name="Bar C."/>
            <person name="Ronchi F."/>
            <person name="Macpherson A.J."/>
            <person name="Ganal-Vonarburg S.C."/>
            <person name="Bruggmann R."/>
            <person name="Vergeres G."/>
        </authorList>
    </citation>
    <scope>NUCLEOTIDE SEQUENCE [LARGE SCALE GENOMIC DNA]</scope>
    <source>
        <strain evidence="7 8">FAM 24227</strain>
    </source>
</reference>
<dbReference type="AlphaFoldDB" id="A0A5R9DVS7"/>
<evidence type="ECO:0000256" key="5">
    <source>
        <dbReference type="ARBA" id="ARBA00022842"/>
    </source>
</evidence>
<sequence length="324" mass="37093">MIHEIWREYPEIEKALKETKQTMREGISIRIPEIEAKIQEYIDAPGKYLRAGLSLMFFYMEKGSINKKIITYAAAIELLHLATLIHDDVIDTADSRRGIEAMHIAQSNKIAVYAGDYLFSYSSRLASDLIDEVQFQNRNKWILENIMSGELRQLANTFNKEMTMIDYIRQIRGKTAMLFALSASGGYYLANNDFRKAQNVRLLGTYLGIAFQLQDDLIDFLVPAGDSGKPSMQDVPNGIYTAPLLLAMEKSDAVSRYVNETDEWDKASLDQLAQMIKETGAFQDTEVLIDRYIEKALFYLDKISDSEYKAQIKKIIILISNRQY</sequence>
<keyword evidence="5" id="KW-0460">Magnesium</keyword>
<dbReference type="Proteomes" id="UP000306420">
    <property type="component" value="Unassembled WGS sequence"/>
</dbReference>
<comment type="cofactor">
    <cofactor evidence="1">
        <name>Mg(2+)</name>
        <dbReference type="ChEBI" id="CHEBI:18420"/>
    </cofactor>
</comment>
<dbReference type="Pfam" id="PF00348">
    <property type="entry name" value="polyprenyl_synt"/>
    <property type="match status" value="1"/>
</dbReference>
<proteinExistence type="inferred from homology"/>
<evidence type="ECO:0000256" key="6">
    <source>
        <dbReference type="RuleBase" id="RU004466"/>
    </source>
</evidence>
<dbReference type="InterPro" id="IPR000092">
    <property type="entry name" value="Polyprenyl_synt"/>
</dbReference>
<comment type="caution">
    <text evidence="7">The sequence shown here is derived from an EMBL/GenBank/DDBJ whole genome shotgun (WGS) entry which is preliminary data.</text>
</comment>
<accession>A0A5R9DVS7</accession>
<evidence type="ECO:0000256" key="4">
    <source>
        <dbReference type="ARBA" id="ARBA00022723"/>
    </source>
</evidence>
<organism evidence="7 8">
    <name type="scientific">Ruoffia tabacinasalis</name>
    <dbReference type="NCBI Taxonomy" id="87458"/>
    <lineage>
        <taxon>Bacteria</taxon>
        <taxon>Bacillati</taxon>
        <taxon>Bacillota</taxon>
        <taxon>Bacilli</taxon>
        <taxon>Lactobacillales</taxon>
        <taxon>Aerococcaceae</taxon>
        <taxon>Ruoffia</taxon>
    </lineage>
</organism>
<dbReference type="GO" id="GO:0046872">
    <property type="term" value="F:metal ion binding"/>
    <property type="evidence" value="ECO:0007669"/>
    <property type="project" value="UniProtKB-KW"/>
</dbReference>
<dbReference type="PANTHER" id="PTHR12001:SF69">
    <property type="entry name" value="ALL TRANS-POLYPRENYL-DIPHOSPHATE SYNTHASE PDSS1"/>
    <property type="match status" value="1"/>
</dbReference>
<dbReference type="RefSeq" id="WP_138405066.1">
    <property type="nucleotide sequence ID" value="NZ_VBSP01000035.1"/>
</dbReference>
<dbReference type="PROSITE" id="PS00723">
    <property type="entry name" value="POLYPRENYL_SYNTHASE_1"/>
    <property type="match status" value="1"/>
</dbReference>
<dbReference type="CDD" id="cd00685">
    <property type="entry name" value="Trans_IPPS_HT"/>
    <property type="match status" value="1"/>
</dbReference>
<gene>
    <name evidence="7" type="ORF">FEZ33_09075</name>
</gene>
<dbReference type="PANTHER" id="PTHR12001">
    <property type="entry name" value="GERANYLGERANYL PYROPHOSPHATE SYNTHASE"/>
    <property type="match status" value="1"/>
</dbReference>
<evidence type="ECO:0000313" key="8">
    <source>
        <dbReference type="Proteomes" id="UP000306420"/>
    </source>
</evidence>
<evidence type="ECO:0000256" key="2">
    <source>
        <dbReference type="ARBA" id="ARBA00006706"/>
    </source>
</evidence>
<dbReference type="InterPro" id="IPR033749">
    <property type="entry name" value="Polyprenyl_synt_CS"/>
</dbReference>
<evidence type="ECO:0000256" key="3">
    <source>
        <dbReference type="ARBA" id="ARBA00022679"/>
    </source>
</evidence>
<evidence type="ECO:0000313" key="7">
    <source>
        <dbReference type="EMBL" id="TLQ40182.1"/>
    </source>
</evidence>
<dbReference type="SUPFAM" id="SSF48576">
    <property type="entry name" value="Terpenoid synthases"/>
    <property type="match status" value="1"/>
</dbReference>
<keyword evidence="3 6" id="KW-0808">Transferase</keyword>